<dbReference type="InterPro" id="IPR036179">
    <property type="entry name" value="Ig-like_dom_sf"/>
</dbReference>
<evidence type="ECO:0000256" key="1">
    <source>
        <dbReference type="ARBA" id="ARBA00004167"/>
    </source>
</evidence>
<dbReference type="GeneTree" id="ENSGT00940000165615"/>
<accession>A0A8C5F7G0</accession>
<feature type="domain" description="Ig-like" evidence="7">
    <location>
        <begin position="104"/>
        <end position="217"/>
    </location>
</feature>
<reference evidence="8" key="1">
    <citation type="submission" date="2025-08" db="UniProtKB">
        <authorList>
            <consortium name="Ensembl"/>
        </authorList>
    </citation>
    <scope>IDENTIFICATION</scope>
</reference>
<reference evidence="8" key="2">
    <citation type="submission" date="2025-09" db="UniProtKB">
        <authorList>
            <consortium name="Ensembl"/>
        </authorList>
    </citation>
    <scope>IDENTIFICATION</scope>
</reference>
<keyword evidence="9" id="KW-1185">Reference proteome</keyword>
<dbReference type="SMART" id="SM00409">
    <property type="entry name" value="IG"/>
    <property type="match status" value="2"/>
</dbReference>
<feature type="region of interest" description="Disordered" evidence="4">
    <location>
        <begin position="283"/>
        <end position="341"/>
    </location>
</feature>
<proteinExistence type="predicted"/>
<evidence type="ECO:0000256" key="3">
    <source>
        <dbReference type="ARBA" id="ARBA00023157"/>
    </source>
</evidence>
<dbReference type="SUPFAM" id="SSF48726">
    <property type="entry name" value="Immunoglobulin"/>
    <property type="match status" value="2"/>
</dbReference>
<dbReference type="InterPro" id="IPR007110">
    <property type="entry name" value="Ig-like_dom"/>
</dbReference>
<keyword evidence="2 5" id="KW-0472">Membrane</keyword>
<protein>
    <submittedName>
        <fullName evidence="8">Immunoglobulin superfamily, member 5a</fullName>
    </submittedName>
</protein>
<sequence length="355" mass="38954">MDAMYKYMLAFLLLFGSGVGAQLSLDPLSAAVLRGSNVSFKANVTGVWRVMTWNVGKLLVLTILRTDGVIESLPRYVARNISTGSAGGAWEFSIVDVQKSDTGPVVCTIQGPIGSKTATLQVQERGTIKISSGNQTVNQDQQAEFRCELSGWFPAPEVSWLLDGQLASTSLYNTTFQEQGSTFNGTSVLTMKAVRDATVQCRAFLSAANDLQTVYLSVVPTPTDWTVLIAVVLSFSIAALLVLLIILIFFCIRRKKEKEKELREGRLQGRAVAARPRNGTINLGFAMDDRTSTDQGPARTHARMTPSVERDLSQNDDPRIYQIPPVDNPARNGANDFPGGENVMEYRKHRHLTHV</sequence>
<evidence type="ECO:0000256" key="4">
    <source>
        <dbReference type="SAM" id="MobiDB-lite"/>
    </source>
</evidence>
<feature type="signal peptide" evidence="6">
    <location>
        <begin position="1"/>
        <end position="20"/>
    </location>
</feature>
<dbReference type="GO" id="GO:0016020">
    <property type="term" value="C:membrane"/>
    <property type="evidence" value="ECO:0007669"/>
    <property type="project" value="UniProtKB-SubCell"/>
</dbReference>
<name>A0A8C5F7G0_GADMO</name>
<dbReference type="InterPro" id="IPR003599">
    <property type="entry name" value="Ig_sub"/>
</dbReference>
<keyword evidence="5" id="KW-1133">Transmembrane helix</keyword>
<dbReference type="Proteomes" id="UP000694546">
    <property type="component" value="Chromosome 7"/>
</dbReference>
<dbReference type="AlphaFoldDB" id="A0A8C5F7G0"/>
<dbReference type="PANTHER" id="PTHR44991">
    <property type="entry name" value="IMMUNOGLOBULIN SUPERFAMILY MEMBER 5"/>
    <property type="match status" value="1"/>
</dbReference>
<dbReference type="OrthoDB" id="8822248at2759"/>
<dbReference type="InterPro" id="IPR013783">
    <property type="entry name" value="Ig-like_fold"/>
</dbReference>
<comment type="subcellular location">
    <subcellularLocation>
        <location evidence="1">Membrane</location>
        <topology evidence="1">Single-pass membrane protein</topology>
    </subcellularLocation>
</comment>
<gene>
    <name evidence="8" type="primary">igsf5a</name>
</gene>
<evidence type="ECO:0000259" key="7">
    <source>
        <dbReference type="PROSITE" id="PS50835"/>
    </source>
</evidence>
<dbReference type="Pfam" id="PF08205">
    <property type="entry name" value="C2-set_2"/>
    <property type="match status" value="1"/>
</dbReference>
<organism evidence="8 9">
    <name type="scientific">Gadus morhua</name>
    <name type="common">Atlantic cod</name>
    <dbReference type="NCBI Taxonomy" id="8049"/>
    <lineage>
        <taxon>Eukaryota</taxon>
        <taxon>Metazoa</taxon>
        <taxon>Chordata</taxon>
        <taxon>Craniata</taxon>
        <taxon>Vertebrata</taxon>
        <taxon>Euteleostomi</taxon>
        <taxon>Actinopterygii</taxon>
        <taxon>Neopterygii</taxon>
        <taxon>Teleostei</taxon>
        <taxon>Neoteleostei</taxon>
        <taxon>Acanthomorphata</taxon>
        <taxon>Zeiogadaria</taxon>
        <taxon>Gadariae</taxon>
        <taxon>Gadiformes</taxon>
        <taxon>Gadoidei</taxon>
        <taxon>Gadidae</taxon>
        <taxon>Gadus</taxon>
    </lineage>
</organism>
<evidence type="ECO:0000256" key="5">
    <source>
        <dbReference type="SAM" id="Phobius"/>
    </source>
</evidence>
<dbReference type="Gene3D" id="2.60.40.10">
    <property type="entry name" value="Immunoglobulins"/>
    <property type="match status" value="2"/>
</dbReference>
<evidence type="ECO:0000256" key="2">
    <source>
        <dbReference type="ARBA" id="ARBA00023136"/>
    </source>
</evidence>
<evidence type="ECO:0000313" key="9">
    <source>
        <dbReference type="Proteomes" id="UP000694546"/>
    </source>
</evidence>
<feature type="chain" id="PRO_5047432962" evidence="6">
    <location>
        <begin position="21"/>
        <end position="355"/>
    </location>
</feature>
<dbReference type="OMA" id="GMINITG"/>
<feature type="transmembrane region" description="Helical" evidence="5">
    <location>
        <begin position="225"/>
        <end position="252"/>
    </location>
</feature>
<dbReference type="Ensembl" id="ENSGMOT00000013316.2">
    <property type="protein sequence ID" value="ENSGMOP00000012973.2"/>
    <property type="gene ID" value="ENSGMOG00000012116.2"/>
</dbReference>
<evidence type="ECO:0000313" key="8">
    <source>
        <dbReference type="Ensembl" id="ENSGMOP00000012973.2"/>
    </source>
</evidence>
<dbReference type="InterPro" id="IPR013162">
    <property type="entry name" value="CD80_C2-set"/>
</dbReference>
<keyword evidence="3" id="KW-1015">Disulfide bond</keyword>
<evidence type="ECO:0000256" key="6">
    <source>
        <dbReference type="SAM" id="SignalP"/>
    </source>
</evidence>
<dbReference type="PROSITE" id="PS50835">
    <property type="entry name" value="IG_LIKE"/>
    <property type="match status" value="1"/>
</dbReference>
<dbReference type="PANTHER" id="PTHR44991:SF1">
    <property type="entry name" value="IMMUNOGLOBULIN SUPERFAMILY MEMBER 5"/>
    <property type="match status" value="1"/>
</dbReference>
<feature type="compositionally biased region" description="Basic and acidic residues" evidence="4">
    <location>
        <begin position="308"/>
        <end position="319"/>
    </location>
</feature>
<keyword evidence="5" id="KW-0812">Transmembrane</keyword>
<keyword evidence="6" id="KW-0732">Signal</keyword>